<evidence type="ECO:0000313" key="2">
    <source>
        <dbReference type="Proteomes" id="UP000502706"/>
    </source>
</evidence>
<reference evidence="1 2" key="1">
    <citation type="submission" date="2019-10" db="EMBL/GenBank/DDBJ databases">
        <title>Rubrobacter sp nov SCSIO 52915 isolated from a deep-sea sediment in the South China Sea.</title>
        <authorList>
            <person name="Chen R.W."/>
        </authorList>
    </citation>
    <scope>NUCLEOTIDE SEQUENCE [LARGE SCALE GENOMIC DNA]</scope>
    <source>
        <strain evidence="1 2">SCSIO 52915</strain>
        <plasmid evidence="1 2">unnamed1</plasmid>
    </source>
</reference>
<dbReference type="KEGG" id="rmar:GBA65_21135"/>
<proteinExistence type="predicted"/>
<name>A0A6G8Q3D3_9ACTN</name>
<keyword evidence="1" id="KW-0614">Plasmid</keyword>
<dbReference type="Proteomes" id="UP000502706">
    <property type="component" value="Plasmid unnamed1"/>
</dbReference>
<sequence length="162" mass="17163">MIELLHRGLSRAHERGESELRVGYLSHGEESGVYVGAAMAGKNSAAGPLGVSGAEAVALLRYVADEGYVRLGRGSRLSGYTGLVTVEYVTPAGLLEIGELPDPRETFLVGLEAAIRALRADARMPEDARKKGIAWLEEGKETGRPFSVETIRAMLGAGTPAL</sequence>
<gene>
    <name evidence="1" type="ORF">GBA65_21135</name>
</gene>
<organism evidence="1 2">
    <name type="scientific">Rubrobacter marinus</name>
    <dbReference type="NCBI Taxonomy" id="2653852"/>
    <lineage>
        <taxon>Bacteria</taxon>
        <taxon>Bacillati</taxon>
        <taxon>Actinomycetota</taxon>
        <taxon>Rubrobacteria</taxon>
        <taxon>Rubrobacterales</taxon>
        <taxon>Rubrobacteraceae</taxon>
        <taxon>Rubrobacter</taxon>
    </lineage>
</organism>
<accession>A0A6G8Q3D3</accession>
<dbReference type="RefSeq" id="WP_166398681.1">
    <property type="nucleotide sequence ID" value="NZ_CP045122.1"/>
</dbReference>
<geneLocation type="plasmid" evidence="1 2">
    <name>unnamed1</name>
</geneLocation>
<protein>
    <submittedName>
        <fullName evidence="1">Uncharacterized protein</fullName>
    </submittedName>
</protein>
<keyword evidence="2" id="KW-1185">Reference proteome</keyword>
<dbReference type="EMBL" id="CP045122">
    <property type="protein sequence ID" value="QIN80966.1"/>
    <property type="molecule type" value="Genomic_DNA"/>
</dbReference>
<evidence type="ECO:0000313" key="1">
    <source>
        <dbReference type="EMBL" id="QIN80966.1"/>
    </source>
</evidence>
<dbReference type="AlphaFoldDB" id="A0A6G8Q3D3"/>